<dbReference type="RefSeq" id="WP_156298238.1">
    <property type="nucleotide sequence ID" value="NZ_BLKX01000001.1"/>
</dbReference>
<evidence type="ECO:0000313" key="2">
    <source>
        <dbReference type="EMBL" id="GFG79954.1"/>
    </source>
</evidence>
<dbReference type="Proteomes" id="UP001229081">
    <property type="component" value="Unassembled WGS sequence"/>
</dbReference>
<evidence type="ECO:0000313" key="5">
    <source>
        <dbReference type="Proteomes" id="UP001229081"/>
    </source>
</evidence>
<sequence>MSIEPSVGDPEISAAKLTNLFQIGRSQAAVNYVPEMWWMLAAQFIVLITLLIVVVVI</sequence>
<accession>A0AAJ1W149</accession>
<feature type="transmembrane region" description="Helical" evidence="1">
    <location>
        <begin position="36"/>
        <end position="56"/>
    </location>
</feature>
<reference evidence="2 4" key="1">
    <citation type="journal article" date="2019" name="Emerg. Microbes Infect.">
        <title>Comprehensive subspecies identification of 175 nontuberculous mycobacteria species based on 7547 genomic profiles.</title>
        <authorList>
            <person name="Matsumoto Y."/>
            <person name="Kinjo T."/>
            <person name="Motooka D."/>
            <person name="Nabeya D."/>
            <person name="Jung N."/>
            <person name="Uechi K."/>
            <person name="Horii T."/>
            <person name="Iida T."/>
            <person name="Fujita J."/>
            <person name="Nakamura S."/>
        </authorList>
    </citation>
    <scope>NUCLEOTIDE SEQUENCE [LARGE SCALE GENOMIC DNA]</scope>
    <source>
        <strain evidence="2 4">JCM 18565</strain>
    </source>
</reference>
<dbReference type="EMBL" id="JAUFSA010000001">
    <property type="protein sequence ID" value="MDP7734326.1"/>
    <property type="molecule type" value="Genomic_DNA"/>
</dbReference>
<keyword evidence="1" id="KW-0812">Transmembrane</keyword>
<keyword evidence="1" id="KW-1133">Transmembrane helix</keyword>
<organism evidence="3 5">
    <name type="scientific">Mycobacterium paragordonae</name>
    <dbReference type="NCBI Taxonomy" id="1389713"/>
    <lineage>
        <taxon>Bacteria</taxon>
        <taxon>Bacillati</taxon>
        <taxon>Actinomycetota</taxon>
        <taxon>Actinomycetes</taxon>
        <taxon>Mycobacteriales</taxon>
        <taxon>Mycobacteriaceae</taxon>
        <taxon>Mycobacterium</taxon>
    </lineage>
</organism>
<keyword evidence="4" id="KW-1185">Reference proteome</keyword>
<comment type="caution">
    <text evidence="3">The sequence shown here is derived from an EMBL/GenBank/DDBJ whole genome shotgun (WGS) entry which is preliminary data.</text>
</comment>
<name>A0AAJ1W149_9MYCO</name>
<proteinExistence type="predicted"/>
<evidence type="ECO:0000313" key="3">
    <source>
        <dbReference type="EMBL" id="MDP7734326.1"/>
    </source>
</evidence>
<dbReference type="Proteomes" id="UP000465240">
    <property type="component" value="Unassembled WGS sequence"/>
</dbReference>
<gene>
    <name evidence="2" type="ORF">MPRG_32300</name>
    <name evidence="3" type="ORF">QXL92_06140</name>
</gene>
<evidence type="ECO:0000256" key="1">
    <source>
        <dbReference type="SAM" id="Phobius"/>
    </source>
</evidence>
<dbReference type="EMBL" id="BLKX01000001">
    <property type="protein sequence ID" value="GFG79954.1"/>
    <property type="molecule type" value="Genomic_DNA"/>
</dbReference>
<evidence type="ECO:0000313" key="4">
    <source>
        <dbReference type="Proteomes" id="UP000465240"/>
    </source>
</evidence>
<dbReference type="AlphaFoldDB" id="A0AAJ1W149"/>
<protein>
    <submittedName>
        <fullName evidence="3">Uncharacterized protein</fullName>
    </submittedName>
</protein>
<reference evidence="2" key="2">
    <citation type="submission" date="2020-02" db="EMBL/GenBank/DDBJ databases">
        <authorList>
            <person name="Matsumoto Y."/>
            <person name="Kinjo T."/>
            <person name="Motooka D."/>
            <person name="Nabeya D."/>
            <person name="Jung N."/>
            <person name="Uechi K."/>
            <person name="Horii T."/>
            <person name="Iida T."/>
            <person name="Fujita J."/>
            <person name="Nakamura S."/>
        </authorList>
    </citation>
    <scope>NUCLEOTIDE SEQUENCE</scope>
    <source>
        <strain evidence="2">JCM 18565</strain>
    </source>
</reference>
<reference evidence="3" key="3">
    <citation type="submission" date="2023-06" db="EMBL/GenBank/DDBJ databases">
        <title>Identification of two novel mycobacterium reveal diversities and complexities of Mycobacterium gordonae clade.</title>
        <authorList>
            <person name="Matsumoto Y."/>
            <person name="Nakamura S."/>
            <person name="Motooka D."/>
            <person name="Fukushima K."/>
        </authorList>
    </citation>
    <scope>NUCLEOTIDE SEQUENCE</scope>
    <source>
        <strain evidence="3">TY812</strain>
    </source>
</reference>
<keyword evidence="1" id="KW-0472">Membrane</keyword>